<keyword evidence="3" id="KW-1185">Reference proteome</keyword>
<name>A0ABQ8SH19_PERAM</name>
<evidence type="ECO:0000256" key="1">
    <source>
        <dbReference type="SAM" id="MobiDB-lite"/>
    </source>
</evidence>
<dbReference type="EMBL" id="JAJSOF020000027">
    <property type="protein sequence ID" value="KAJ4432982.1"/>
    <property type="molecule type" value="Genomic_DNA"/>
</dbReference>
<protein>
    <submittedName>
        <fullName evidence="2">Uncharacterized protein</fullName>
    </submittedName>
</protein>
<gene>
    <name evidence="2" type="ORF">ANN_15239</name>
</gene>
<accession>A0ABQ8SH19</accession>
<organism evidence="2 3">
    <name type="scientific">Periplaneta americana</name>
    <name type="common">American cockroach</name>
    <name type="synonym">Blatta americana</name>
    <dbReference type="NCBI Taxonomy" id="6978"/>
    <lineage>
        <taxon>Eukaryota</taxon>
        <taxon>Metazoa</taxon>
        <taxon>Ecdysozoa</taxon>
        <taxon>Arthropoda</taxon>
        <taxon>Hexapoda</taxon>
        <taxon>Insecta</taxon>
        <taxon>Pterygota</taxon>
        <taxon>Neoptera</taxon>
        <taxon>Polyneoptera</taxon>
        <taxon>Dictyoptera</taxon>
        <taxon>Blattodea</taxon>
        <taxon>Blattoidea</taxon>
        <taxon>Blattidae</taxon>
        <taxon>Blattinae</taxon>
        <taxon>Periplaneta</taxon>
    </lineage>
</organism>
<sequence>MDLIKVEPDVDYEIPQTDPISNMKDEEECIIPFIKTEAREIDFEWEPESENVGDEKNPPDYESDGETHQTSPTSDAKKEEGRRTVNCREMKSEVKEEIITVKEEWNDTKILEPGAQLNRLHHSYEINRNSTLMGMKKDRIAKIKKGGEIQILPKLGRFVRTSVTLMRSNYVKELNGMLMPLSRKEFLKLVFDLAETLKLPHRFSRDNKVAGKNSCYDFMNRDLELALWIPESTSIHSFDLEIFSNLGFLSSGMTECNILVRIENLKFR</sequence>
<proteinExistence type="predicted"/>
<dbReference type="Proteomes" id="UP001148838">
    <property type="component" value="Unassembled WGS sequence"/>
</dbReference>
<feature type="compositionally biased region" description="Acidic residues" evidence="1">
    <location>
        <begin position="43"/>
        <end position="52"/>
    </location>
</feature>
<evidence type="ECO:0000313" key="3">
    <source>
        <dbReference type="Proteomes" id="UP001148838"/>
    </source>
</evidence>
<feature type="region of interest" description="Disordered" evidence="1">
    <location>
        <begin position="40"/>
        <end position="84"/>
    </location>
</feature>
<feature type="compositionally biased region" description="Basic and acidic residues" evidence="1">
    <location>
        <begin position="75"/>
        <end position="84"/>
    </location>
</feature>
<comment type="caution">
    <text evidence="2">The sequence shown here is derived from an EMBL/GenBank/DDBJ whole genome shotgun (WGS) entry which is preliminary data.</text>
</comment>
<reference evidence="2 3" key="1">
    <citation type="journal article" date="2022" name="Allergy">
        <title>Genome assembly and annotation of Periplaneta americana reveal a comprehensive cockroach allergen profile.</title>
        <authorList>
            <person name="Wang L."/>
            <person name="Xiong Q."/>
            <person name="Saelim N."/>
            <person name="Wang L."/>
            <person name="Nong W."/>
            <person name="Wan A.T."/>
            <person name="Shi M."/>
            <person name="Liu X."/>
            <person name="Cao Q."/>
            <person name="Hui J.H.L."/>
            <person name="Sookrung N."/>
            <person name="Leung T.F."/>
            <person name="Tungtrongchitr A."/>
            <person name="Tsui S.K.W."/>
        </authorList>
    </citation>
    <scope>NUCLEOTIDE SEQUENCE [LARGE SCALE GENOMIC DNA]</scope>
    <source>
        <strain evidence="2">PWHHKU_190912</strain>
    </source>
</reference>
<evidence type="ECO:0000313" key="2">
    <source>
        <dbReference type="EMBL" id="KAJ4432982.1"/>
    </source>
</evidence>